<reference evidence="3 4" key="1">
    <citation type="submission" date="2023-01" db="EMBL/GenBank/DDBJ databases">
        <authorList>
            <person name="Kreplak J."/>
        </authorList>
    </citation>
    <scope>NUCLEOTIDE SEQUENCE [LARGE SCALE GENOMIC DNA]</scope>
</reference>
<gene>
    <name evidence="1" type="ORF">VFH_II251480</name>
    <name evidence="2" type="ORF">VFH_II251520</name>
    <name evidence="3" type="ORF">VFH_II251560</name>
</gene>
<evidence type="ECO:0000313" key="1">
    <source>
        <dbReference type="EMBL" id="CAI8601004.1"/>
    </source>
</evidence>
<accession>A0AAV0ZSZ8</accession>
<dbReference type="AlphaFoldDB" id="A0AAV0ZSZ8"/>
<organism evidence="3 4">
    <name type="scientific">Vicia faba</name>
    <name type="common">Broad bean</name>
    <name type="synonym">Faba vulgaris</name>
    <dbReference type="NCBI Taxonomy" id="3906"/>
    <lineage>
        <taxon>Eukaryota</taxon>
        <taxon>Viridiplantae</taxon>
        <taxon>Streptophyta</taxon>
        <taxon>Embryophyta</taxon>
        <taxon>Tracheophyta</taxon>
        <taxon>Spermatophyta</taxon>
        <taxon>Magnoliopsida</taxon>
        <taxon>eudicotyledons</taxon>
        <taxon>Gunneridae</taxon>
        <taxon>Pentapetalae</taxon>
        <taxon>rosids</taxon>
        <taxon>fabids</taxon>
        <taxon>Fabales</taxon>
        <taxon>Fabaceae</taxon>
        <taxon>Papilionoideae</taxon>
        <taxon>50 kb inversion clade</taxon>
        <taxon>NPAAA clade</taxon>
        <taxon>Hologalegina</taxon>
        <taxon>IRL clade</taxon>
        <taxon>Fabeae</taxon>
        <taxon>Vicia</taxon>
    </lineage>
</organism>
<dbReference type="Proteomes" id="UP001157006">
    <property type="component" value="Chromosome 2"/>
</dbReference>
<dbReference type="PANTHER" id="PTHR33103:SF27">
    <property type="entry name" value="OS04G0594700 PROTEIN"/>
    <property type="match status" value="1"/>
</dbReference>
<evidence type="ECO:0008006" key="5">
    <source>
        <dbReference type="Google" id="ProtNLM"/>
    </source>
</evidence>
<dbReference type="Pfam" id="PF05056">
    <property type="entry name" value="DUF674"/>
    <property type="match status" value="1"/>
</dbReference>
<name>A0AAV0ZSZ8_VICFA</name>
<dbReference type="EMBL" id="OX451737">
    <property type="protein sequence ID" value="CAI8601004.1"/>
    <property type="molecule type" value="Genomic_DNA"/>
</dbReference>
<evidence type="ECO:0000313" key="3">
    <source>
        <dbReference type="EMBL" id="CAI8601006.1"/>
    </source>
</evidence>
<protein>
    <recommendedName>
        <fullName evidence="5">DUF674 family protein</fullName>
    </recommendedName>
</protein>
<evidence type="ECO:0000313" key="4">
    <source>
        <dbReference type="Proteomes" id="UP001157006"/>
    </source>
</evidence>
<sequence>MAFQRPVADSKTIPLKILVDKQRNKVVFVETTKDFVDTLFSFLSLPLATIVGLLETNNNDQQQSESTPFLDNIRNLYQSVQNLDSDDVWNNSLCKQILLRPKNPCESLCLKLFMNIDDTVVLTPKLFVCDSCCKFTTFSNIDCTCGKSPNKEPRNLDIQNQNSAEDGVIVREKGSMFLISDDLKIVSSSMLSSLLMLINVGYSDLTQLEEITHNIAKHEIINLLKYTLISNEPLTNTILASNSKNKDNKPNHFASAVRATPFASDITSKIDVKVMQSKTRKDIICAEADGDFVDFIFSFLTMPLGSIVKRLGVNSFSGCVGNLYESVKSFDPTSVLLNPGLVRQFSCPNHPLNFPNVLPPPTTYYYGQNQKRAHYYETKGVISKSHESILNAKSLISLDPWPLNMSKEGVVGFVKRDALYGVGDDLKVKKVSANFCFSYLKELNLSLDDLEVKLISIGEVEALSLLGACVTSNFTLTSGLKDFLNPVNNPVG</sequence>
<keyword evidence="4" id="KW-1185">Reference proteome</keyword>
<dbReference type="PANTHER" id="PTHR33103">
    <property type="entry name" value="OS01G0153900 PROTEIN"/>
    <property type="match status" value="1"/>
</dbReference>
<dbReference type="InterPro" id="IPR007750">
    <property type="entry name" value="DUF674"/>
</dbReference>
<proteinExistence type="predicted"/>
<dbReference type="EMBL" id="OX451737">
    <property type="protein sequence ID" value="CAI8601006.1"/>
    <property type="molecule type" value="Genomic_DNA"/>
</dbReference>
<dbReference type="EMBL" id="OX451737">
    <property type="protein sequence ID" value="CAI8601005.1"/>
    <property type="molecule type" value="Genomic_DNA"/>
</dbReference>
<evidence type="ECO:0000313" key="2">
    <source>
        <dbReference type="EMBL" id="CAI8601005.1"/>
    </source>
</evidence>